<keyword evidence="2" id="KW-1185">Reference proteome</keyword>
<dbReference type="OrthoDB" id="10264956at2759"/>
<evidence type="ECO:0000313" key="2">
    <source>
        <dbReference type="Proteomes" id="UP000504633"/>
    </source>
</evidence>
<dbReference type="RefSeq" id="XP_023164150.2">
    <property type="nucleotide sequence ID" value="XM_023308382.2"/>
</dbReference>
<dbReference type="AlphaFoldDB" id="A0A6J1LDD3"/>
<dbReference type="GeneID" id="111594895"/>
<organism evidence="2 3">
    <name type="scientific">Drosophila hydei</name>
    <name type="common">Fruit fly</name>
    <dbReference type="NCBI Taxonomy" id="7224"/>
    <lineage>
        <taxon>Eukaryota</taxon>
        <taxon>Metazoa</taxon>
        <taxon>Ecdysozoa</taxon>
        <taxon>Arthropoda</taxon>
        <taxon>Hexapoda</taxon>
        <taxon>Insecta</taxon>
        <taxon>Pterygota</taxon>
        <taxon>Neoptera</taxon>
        <taxon>Endopterygota</taxon>
        <taxon>Diptera</taxon>
        <taxon>Brachycera</taxon>
        <taxon>Muscomorpha</taxon>
        <taxon>Ephydroidea</taxon>
        <taxon>Drosophilidae</taxon>
        <taxon>Drosophila</taxon>
    </lineage>
</organism>
<gene>
    <name evidence="3" type="primary">LOC111594895</name>
</gene>
<dbReference type="InterPro" id="IPR019193">
    <property type="entry name" value="UBQ-conj_enz_E2-bd_prot"/>
</dbReference>
<feature type="compositionally biased region" description="Acidic residues" evidence="1">
    <location>
        <begin position="415"/>
        <end position="424"/>
    </location>
</feature>
<dbReference type="OMA" id="RCMRFLG"/>
<name>A0A6J1LDD3_DROHY</name>
<evidence type="ECO:0000313" key="3">
    <source>
        <dbReference type="RefSeq" id="XP_023164150.2"/>
    </source>
</evidence>
<sequence>MPLKAVCIELRPNLNSGHVFLQFDQEIRGRKKTRLIIKEHDVHIVENGMYSKESQLVLRHDTFGMDIQRISAFIVNGCHISFRFNYTTLDTEALEQSIGIPLTAQPLLLSFAEHTEHLVALQCNNCRSELVSGCSYNRLREFPSGLIDPSEFFCHTHGTTKHPVTLVPDLKGLYYGLNYIVLNISVLQERVINRSEHLYCKRCMCMLGLTIQSGTGAKLWADALRWLPTMEATTPKLLPRQLFKHSTVTQLMLRLLSTLWPTLPPLFSPANSRALLVANMPDRQQHYMLIQVLDPQLNVLRRTVNEAEQLQHYRACKLYFRVFGSSQPDPTVLVQWQQQLEVPKMHISPHMFLELQARFNYNSALIPHAWRYNSAEEQLLLTYFFYETEEQELLNQHRPKELTKRENPNKSSQDSELDDYETDAGLDASLYETDDESDDERSDSDSELTSSLLNKSAPIMAYEQNLAKRWSLQKQLSQPSTAPAPSD</sequence>
<dbReference type="Proteomes" id="UP000504633">
    <property type="component" value="Unplaced"/>
</dbReference>
<protein>
    <submittedName>
        <fullName evidence="3">Uncharacterized protein LOC111594895</fullName>
    </submittedName>
</protein>
<feature type="region of interest" description="Disordered" evidence="1">
    <location>
        <begin position="396"/>
        <end position="455"/>
    </location>
</feature>
<feature type="compositionally biased region" description="Acidic residues" evidence="1">
    <location>
        <begin position="432"/>
        <end position="446"/>
    </location>
</feature>
<proteinExistence type="predicted"/>
<evidence type="ECO:0000256" key="1">
    <source>
        <dbReference type="SAM" id="MobiDB-lite"/>
    </source>
</evidence>
<accession>A0A6J1LDD3</accession>
<dbReference type="Pfam" id="PF09814">
    <property type="entry name" value="HECT_2"/>
    <property type="match status" value="1"/>
</dbReference>
<reference evidence="3" key="1">
    <citation type="submission" date="2025-08" db="UniProtKB">
        <authorList>
            <consortium name="RefSeq"/>
        </authorList>
    </citation>
    <scope>IDENTIFICATION</scope>
    <source>
        <strain evidence="3">15085-1641.00</strain>
        <tissue evidence="3">Whole body</tissue>
    </source>
</reference>
<dbReference type="KEGG" id="dhe:111594895"/>
<feature type="compositionally biased region" description="Basic and acidic residues" evidence="1">
    <location>
        <begin position="398"/>
        <end position="408"/>
    </location>
</feature>